<protein>
    <submittedName>
        <fullName evidence="4">Poly-gamma-glutamate synthesis protein (Capsule biosynthesis protein)</fullName>
    </submittedName>
</protein>
<feature type="domain" description="Capsule synthesis protein CapA" evidence="3">
    <location>
        <begin position="67"/>
        <end position="328"/>
    </location>
</feature>
<dbReference type="PROSITE" id="PS51257">
    <property type="entry name" value="PROKAR_LIPOPROTEIN"/>
    <property type="match status" value="1"/>
</dbReference>
<dbReference type="Gene3D" id="3.60.21.10">
    <property type="match status" value="1"/>
</dbReference>
<accession>A0ABU0JNI3</accession>
<dbReference type="PANTHER" id="PTHR33393">
    <property type="entry name" value="POLYGLUTAMINE SYNTHESIS ACCESSORY PROTEIN RV0574C-RELATED"/>
    <property type="match status" value="1"/>
</dbReference>
<evidence type="ECO:0000313" key="4">
    <source>
        <dbReference type="EMBL" id="MDQ0478639.1"/>
    </source>
</evidence>
<comment type="similarity">
    <text evidence="1">Belongs to the CapA family.</text>
</comment>
<proteinExistence type="inferred from homology"/>
<organism evidence="4 5">
    <name type="scientific">Hathewaya limosa</name>
    <name type="common">Clostridium limosum</name>
    <dbReference type="NCBI Taxonomy" id="1536"/>
    <lineage>
        <taxon>Bacteria</taxon>
        <taxon>Bacillati</taxon>
        <taxon>Bacillota</taxon>
        <taxon>Clostridia</taxon>
        <taxon>Eubacteriales</taxon>
        <taxon>Clostridiaceae</taxon>
        <taxon>Hathewaya</taxon>
    </lineage>
</organism>
<comment type="caution">
    <text evidence="4">The sequence shown here is derived from an EMBL/GenBank/DDBJ whole genome shotgun (WGS) entry which is preliminary data.</text>
</comment>
<keyword evidence="5" id="KW-1185">Reference proteome</keyword>
<dbReference type="PANTHER" id="PTHR33393:SF12">
    <property type="entry name" value="CAPSULE BIOSYNTHESIS PROTEIN CAPA"/>
    <property type="match status" value="1"/>
</dbReference>
<dbReference type="SMART" id="SM00854">
    <property type="entry name" value="PGA_cap"/>
    <property type="match status" value="1"/>
</dbReference>
<gene>
    <name evidence="4" type="ORF">QOZ93_000348</name>
</gene>
<dbReference type="InterPro" id="IPR019079">
    <property type="entry name" value="Capsule_synth_CapA"/>
</dbReference>
<dbReference type="InterPro" id="IPR029052">
    <property type="entry name" value="Metallo-depent_PP-like"/>
</dbReference>
<reference evidence="4 5" key="1">
    <citation type="submission" date="2023-07" db="EMBL/GenBank/DDBJ databases">
        <title>Genomic Encyclopedia of Type Strains, Phase IV (KMG-IV): sequencing the most valuable type-strain genomes for metagenomic binning, comparative biology and taxonomic classification.</title>
        <authorList>
            <person name="Goeker M."/>
        </authorList>
    </citation>
    <scope>NUCLEOTIDE SEQUENCE [LARGE SCALE GENOMIC DNA]</scope>
    <source>
        <strain evidence="4 5">DSM 1400</strain>
    </source>
</reference>
<evidence type="ECO:0000256" key="2">
    <source>
        <dbReference type="SAM" id="SignalP"/>
    </source>
</evidence>
<feature type="chain" id="PRO_5047139327" evidence="2">
    <location>
        <begin position="23"/>
        <end position="418"/>
    </location>
</feature>
<dbReference type="CDD" id="cd07381">
    <property type="entry name" value="MPP_CapA"/>
    <property type="match status" value="1"/>
</dbReference>
<dbReference type="InterPro" id="IPR052169">
    <property type="entry name" value="CW_Biosynth-Accessory"/>
</dbReference>
<feature type="signal peptide" evidence="2">
    <location>
        <begin position="1"/>
        <end position="22"/>
    </location>
</feature>
<evidence type="ECO:0000259" key="3">
    <source>
        <dbReference type="SMART" id="SM00854"/>
    </source>
</evidence>
<evidence type="ECO:0000256" key="1">
    <source>
        <dbReference type="ARBA" id="ARBA00005662"/>
    </source>
</evidence>
<dbReference type="SUPFAM" id="SSF56300">
    <property type="entry name" value="Metallo-dependent phosphatases"/>
    <property type="match status" value="1"/>
</dbReference>
<dbReference type="RefSeq" id="WP_307354878.1">
    <property type="nucleotide sequence ID" value="NZ_BAAACJ010000008.1"/>
</dbReference>
<dbReference type="EMBL" id="JAUSWN010000002">
    <property type="protein sequence ID" value="MDQ0478639.1"/>
    <property type="molecule type" value="Genomic_DNA"/>
</dbReference>
<evidence type="ECO:0000313" key="5">
    <source>
        <dbReference type="Proteomes" id="UP001224418"/>
    </source>
</evidence>
<dbReference type="Pfam" id="PF09587">
    <property type="entry name" value="PGA_cap"/>
    <property type="match status" value="1"/>
</dbReference>
<sequence length="418" mass="48280">MKRKYIKSCLMLSLTIVLFFSACMNSKGNVKETAKETLAPIEEKEKQENLKSKEEKKEVIETPKDISIVAAGNTIYHMPQVRAAYNGKRYDFNDNFKYISSFVKEADLSLLTVETNFYNKDKYSGYPNFNTPPEALRSIKNSGFDIVNFASNHVIDKGENGFRESLQEIKKAGLEFTGVQKQENQKKYTIKNINGIKVGIISYVYETEKINGRKTINGILMPKKCEGLINTFDYSNLEKFYEDIKCNIDKMKEEKVDYIMALLHWGDEYSRRPNEYQKNMSKKLNEMGVDAIIGGHPHVIQPYETIENKSTGHKTFVTYSLGNLISNQCYESLNNRFTEDGYMVKLNIKKQDGKTYLKDFDIVPTWVFRKPNSGGGYKYKVLPVDDVIQNKNKYNLNNHFFRKAQMSLKDTKGLLKMK</sequence>
<name>A0ABU0JNI3_HATLI</name>
<dbReference type="Proteomes" id="UP001224418">
    <property type="component" value="Unassembled WGS sequence"/>
</dbReference>
<keyword evidence="2" id="KW-0732">Signal</keyword>